<accession>A0A6L2M855</accession>
<organism evidence="4">
    <name type="scientific">Tanacetum cinerariifolium</name>
    <name type="common">Dalmatian daisy</name>
    <name type="synonym">Chrysanthemum cinerariifolium</name>
    <dbReference type="NCBI Taxonomy" id="118510"/>
    <lineage>
        <taxon>Eukaryota</taxon>
        <taxon>Viridiplantae</taxon>
        <taxon>Streptophyta</taxon>
        <taxon>Embryophyta</taxon>
        <taxon>Tracheophyta</taxon>
        <taxon>Spermatophyta</taxon>
        <taxon>Magnoliopsida</taxon>
        <taxon>eudicotyledons</taxon>
        <taxon>Gunneridae</taxon>
        <taxon>Pentapetalae</taxon>
        <taxon>asterids</taxon>
        <taxon>campanulids</taxon>
        <taxon>Asterales</taxon>
        <taxon>Asteraceae</taxon>
        <taxon>Asteroideae</taxon>
        <taxon>Anthemideae</taxon>
        <taxon>Anthemidinae</taxon>
        <taxon>Tanacetum</taxon>
    </lineage>
</organism>
<keyword evidence="1" id="KW-0863">Zinc-finger</keyword>
<dbReference type="PANTHER" id="PTHR11439:SF509">
    <property type="entry name" value="RNA-DIRECTED DNA POLYMERASE"/>
    <property type="match status" value="1"/>
</dbReference>
<dbReference type="GO" id="GO:0003676">
    <property type="term" value="F:nucleic acid binding"/>
    <property type="evidence" value="ECO:0007669"/>
    <property type="project" value="InterPro"/>
</dbReference>
<dbReference type="GO" id="GO:0015074">
    <property type="term" value="P:DNA integration"/>
    <property type="evidence" value="ECO:0007669"/>
    <property type="project" value="InterPro"/>
</dbReference>
<dbReference type="InterPro" id="IPR013103">
    <property type="entry name" value="RVT_2"/>
</dbReference>
<dbReference type="PROSITE" id="PS50994">
    <property type="entry name" value="INTEGRASE"/>
    <property type="match status" value="1"/>
</dbReference>
<keyword evidence="1" id="KW-0479">Metal-binding</keyword>
<dbReference type="AlphaFoldDB" id="A0A6L2M855"/>
<sequence length="923" mass="106079">MVADLRYFNSLELEVDSLTSQLETQKTQFLNEIDPLSREYYYTDHMNAILGVIPPTSVSRPQLKSNQIKDRVMLNNSQGKKQEVEDHRRNVKFSKNKTSVTACNDSLNARRDNPIHRRLWVLKAHDGKSQDSNLNLWRNFWVRTIQTDKGTKFLNKTLHAYFASEGICHQTSIARTLEQNGVVKRRNRTLVEAARTRLSTAKVPLLSLGPQSQENVPYTAGTVTTSNELDLLFNHPLEQVIGNPSQSVRTRRQLESNGEMYVWELVDRPLCKNIINMKWLWKNKCDEENTVIRNKSRLVAKGYAQKEGVDFKESFAPVARLEAVRLFIAYATYKSFTVYQMDVKTAFLYCHLKEEVYVNQPDGFVDLYHPDKVYRLKKALYGLKQAPRAWYDELSNFLVSKEFSKGSIDSTLFITKHEEDILLVQIYVDDIIFGSTNPKLSKQFKKLMHSKFEMSMMEELKFFLGIQIHQPPRGIFINQTKYAQEILIKHGKPTEKHLTAVKRIFRYLKDTINMGLWYPKDTGFELTAFLDSDHMGCLDSRKSTSGDIQFLGGDKLVSWSSKKQDCTSISLAEANPQVMSAAKHPILNPNEFNLWKMRIKQYFLMTVYSLWERLARRNKLKPRYTLLMALPDRHQLKFNIHKDVKTLMEAIEKRFGGNKETKKVQKSLLKQQYKSFTSSSSKSLDQIHDRLRKLISQLEILRESISQEDINLNLKIYEAAVKSSSSASTSTQNIAFVSSQTTDSTNEPVIAFASVSTASVKVLVSALPNVDTLSNAQMAMLTVRARRFLQRIGRNLELMDLLLWDLIWLKVECYNCHMKGHVTRECRSPKDTRRNVLAGPQRRNVLVETSTSNALVLQCDGMGIYDWSFQAEEEPTNYALIAFTSFSSSSSDNEVASCSKACTKAYATLQSHYDKLTTDFRKS</sequence>
<evidence type="ECO:0000256" key="1">
    <source>
        <dbReference type="PROSITE-ProRule" id="PRU00047"/>
    </source>
</evidence>
<proteinExistence type="predicted"/>
<evidence type="ECO:0000313" key="4">
    <source>
        <dbReference type="EMBL" id="GEU70223.1"/>
    </source>
</evidence>
<dbReference type="Pfam" id="PF07727">
    <property type="entry name" value="RVT_2"/>
    <property type="match status" value="1"/>
</dbReference>
<evidence type="ECO:0000259" key="2">
    <source>
        <dbReference type="PROSITE" id="PS50158"/>
    </source>
</evidence>
<evidence type="ECO:0000259" key="3">
    <source>
        <dbReference type="PROSITE" id="PS50994"/>
    </source>
</evidence>
<dbReference type="InterPro" id="IPR001878">
    <property type="entry name" value="Znf_CCHC"/>
</dbReference>
<dbReference type="InterPro" id="IPR036397">
    <property type="entry name" value="RNaseH_sf"/>
</dbReference>
<dbReference type="InterPro" id="IPR012337">
    <property type="entry name" value="RNaseH-like_sf"/>
</dbReference>
<dbReference type="SUPFAM" id="SSF57756">
    <property type="entry name" value="Retrovirus zinc finger-like domains"/>
    <property type="match status" value="1"/>
</dbReference>
<dbReference type="SUPFAM" id="SSF53098">
    <property type="entry name" value="Ribonuclease H-like"/>
    <property type="match status" value="1"/>
</dbReference>
<gene>
    <name evidence="4" type="ORF">Tci_042201</name>
</gene>
<name>A0A6L2M855_TANCI</name>
<dbReference type="GO" id="GO:0008270">
    <property type="term" value="F:zinc ion binding"/>
    <property type="evidence" value="ECO:0007669"/>
    <property type="project" value="UniProtKB-KW"/>
</dbReference>
<dbReference type="SUPFAM" id="SSF56672">
    <property type="entry name" value="DNA/RNA polymerases"/>
    <property type="match status" value="1"/>
</dbReference>
<feature type="domain" description="CCHC-type" evidence="2">
    <location>
        <begin position="813"/>
        <end position="828"/>
    </location>
</feature>
<dbReference type="Gene3D" id="3.30.420.10">
    <property type="entry name" value="Ribonuclease H-like superfamily/Ribonuclease H"/>
    <property type="match status" value="1"/>
</dbReference>
<dbReference type="PROSITE" id="PS50158">
    <property type="entry name" value="ZF_CCHC"/>
    <property type="match status" value="1"/>
</dbReference>
<reference evidence="4" key="1">
    <citation type="journal article" date="2019" name="Sci. Rep.">
        <title>Draft genome of Tanacetum cinerariifolium, the natural source of mosquito coil.</title>
        <authorList>
            <person name="Yamashiro T."/>
            <person name="Shiraishi A."/>
            <person name="Satake H."/>
            <person name="Nakayama K."/>
        </authorList>
    </citation>
    <scope>NUCLEOTIDE SEQUENCE</scope>
</reference>
<feature type="domain" description="Integrase catalytic" evidence="3">
    <location>
        <begin position="143"/>
        <end position="244"/>
    </location>
</feature>
<dbReference type="InterPro" id="IPR036875">
    <property type="entry name" value="Znf_CCHC_sf"/>
</dbReference>
<keyword evidence="1" id="KW-0862">Zinc</keyword>
<protein>
    <submittedName>
        <fullName evidence="4">Retrovirus-related Pol polyprotein from transposon TNT 1-94</fullName>
    </submittedName>
</protein>
<dbReference type="PANTHER" id="PTHR11439">
    <property type="entry name" value="GAG-POL-RELATED RETROTRANSPOSON"/>
    <property type="match status" value="1"/>
</dbReference>
<dbReference type="EMBL" id="BKCJ010006074">
    <property type="protein sequence ID" value="GEU70223.1"/>
    <property type="molecule type" value="Genomic_DNA"/>
</dbReference>
<comment type="caution">
    <text evidence="4">The sequence shown here is derived from an EMBL/GenBank/DDBJ whole genome shotgun (WGS) entry which is preliminary data.</text>
</comment>
<dbReference type="InterPro" id="IPR001584">
    <property type="entry name" value="Integrase_cat-core"/>
</dbReference>
<dbReference type="InterPro" id="IPR043502">
    <property type="entry name" value="DNA/RNA_pol_sf"/>
</dbReference>